<dbReference type="InterPro" id="IPR003615">
    <property type="entry name" value="HNH_nuc"/>
</dbReference>
<dbReference type="AlphaFoldDB" id="A0A7G7MQF6"/>
<feature type="domain" description="HNH nuclease" evidence="2">
    <location>
        <begin position="334"/>
        <end position="386"/>
    </location>
</feature>
<dbReference type="CDD" id="cd00085">
    <property type="entry name" value="HNHc"/>
    <property type="match status" value="1"/>
</dbReference>
<accession>A0A7G7MQF6</accession>
<keyword evidence="4" id="KW-1185">Reference proteome</keyword>
<dbReference type="EMBL" id="CP060131">
    <property type="protein sequence ID" value="QNG55017.1"/>
    <property type="molecule type" value="Genomic_DNA"/>
</dbReference>
<reference evidence="3 4" key="1">
    <citation type="submission" date="2020-08" db="EMBL/GenBank/DDBJ databases">
        <authorList>
            <person name="Mo P."/>
        </authorList>
    </citation>
    <scope>NUCLEOTIDE SEQUENCE [LARGE SCALE GENOMIC DNA]</scope>
    <source>
        <strain evidence="3 4">CGMCC 4.1532</strain>
    </source>
</reference>
<sequence length="439" mass="48020">MAGDTLRDAHQHLAAALDDLAAATTHASENDLISLLTLCKGVHRRVEAISSAAVAVLDDRGTFLSRGYPSTAAAVSDLLSWDHRHARSFTAAATDVHARTTLSGEQLPARMPATAAALDEGVIGWRHVEVIHRVLGTRAAERLSTAEWTGAEAQLAEYAQQAKPGQLLSFGTLLIDRLDQDGPEPDDTPPPVNELRLTRHRRGAGGSIKGRYEDPMLYDAIAAVIDAKAKPLTADDDRTAAQRQAEALADVCGYVLDHSDDLPETGGRRPHLTVTIRLEDLEDRARRAMLEFGGTITPATLRTLACDAGVIPIVMNGDSQPLDVGREKRTLPDGLRKAITARDRGCAHPGCDRPPSWCDVHHVDHWGHEGPTELNNLVMLCKAHHRQIHHSDWTVRIRDGLPEFVPPRWIDPTQTPRRKISWPAPRQPSGSARDTLPRR</sequence>
<dbReference type="KEGG" id="ppel:H6H00_14780"/>
<dbReference type="SMART" id="SM00507">
    <property type="entry name" value="HNHc"/>
    <property type="match status" value="1"/>
</dbReference>
<dbReference type="InterPro" id="IPR003870">
    <property type="entry name" value="DUF222"/>
</dbReference>
<evidence type="ECO:0000313" key="4">
    <source>
        <dbReference type="Proteomes" id="UP000515728"/>
    </source>
</evidence>
<feature type="region of interest" description="Disordered" evidence="1">
    <location>
        <begin position="408"/>
        <end position="439"/>
    </location>
</feature>
<gene>
    <name evidence="3" type="ORF">H6H00_14780</name>
</gene>
<organism evidence="3 4">
    <name type="scientific">Pseudonocardia petroleophila</name>
    <dbReference type="NCBI Taxonomy" id="37331"/>
    <lineage>
        <taxon>Bacteria</taxon>
        <taxon>Bacillati</taxon>
        <taxon>Actinomycetota</taxon>
        <taxon>Actinomycetes</taxon>
        <taxon>Pseudonocardiales</taxon>
        <taxon>Pseudonocardiaceae</taxon>
        <taxon>Pseudonocardia</taxon>
    </lineage>
</organism>
<evidence type="ECO:0000256" key="1">
    <source>
        <dbReference type="SAM" id="MobiDB-lite"/>
    </source>
</evidence>
<dbReference type="Proteomes" id="UP000515728">
    <property type="component" value="Chromosome"/>
</dbReference>
<dbReference type="Pfam" id="PF02720">
    <property type="entry name" value="DUF222"/>
    <property type="match status" value="1"/>
</dbReference>
<evidence type="ECO:0000313" key="3">
    <source>
        <dbReference type="EMBL" id="QNG55017.1"/>
    </source>
</evidence>
<name>A0A7G7MQF6_9PSEU</name>
<protein>
    <submittedName>
        <fullName evidence="3">DUF222 domain-containing protein</fullName>
    </submittedName>
</protein>
<proteinExistence type="predicted"/>
<dbReference type="RefSeq" id="WP_185721815.1">
    <property type="nucleotide sequence ID" value="NZ_BAAAWI010000001.1"/>
</dbReference>
<evidence type="ECO:0000259" key="2">
    <source>
        <dbReference type="SMART" id="SM00507"/>
    </source>
</evidence>